<feature type="compositionally biased region" description="Basic and acidic residues" evidence="2">
    <location>
        <begin position="597"/>
        <end position="617"/>
    </location>
</feature>
<dbReference type="Pfam" id="PF09073">
    <property type="entry name" value="BUD22"/>
    <property type="match status" value="1"/>
</dbReference>
<name>A0A7C8M4I8_9PLEO</name>
<feature type="compositionally biased region" description="Polar residues" evidence="2">
    <location>
        <begin position="541"/>
        <end position="569"/>
    </location>
</feature>
<dbReference type="EMBL" id="JAADJZ010000014">
    <property type="protein sequence ID" value="KAF2870100.1"/>
    <property type="molecule type" value="Genomic_DNA"/>
</dbReference>
<organism evidence="4 5">
    <name type="scientific">Massariosphaeria phaeospora</name>
    <dbReference type="NCBI Taxonomy" id="100035"/>
    <lineage>
        <taxon>Eukaryota</taxon>
        <taxon>Fungi</taxon>
        <taxon>Dikarya</taxon>
        <taxon>Ascomycota</taxon>
        <taxon>Pezizomycotina</taxon>
        <taxon>Dothideomycetes</taxon>
        <taxon>Pleosporomycetidae</taxon>
        <taxon>Pleosporales</taxon>
        <taxon>Pleosporales incertae sedis</taxon>
        <taxon>Massariosphaeria</taxon>
    </lineage>
</organism>
<evidence type="ECO:0000256" key="1">
    <source>
        <dbReference type="ARBA" id="ARBA00023054"/>
    </source>
</evidence>
<dbReference type="GO" id="GO:0005634">
    <property type="term" value="C:nucleus"/>
    <property type="evidence" value="ECO:0007669"/>
    <property type="project" value="TreeGrafter"/>
</dbReference>
<keyword evidence="5" id="KW-1185">Reference proteome</keyword>
<dbReference type="InterPro" id="IPR015158">
    <property type="entry name" value="Bud22_dom"/>
</dbReference>
<feature type="region of interest" description="Disordered" evidence="2">
    <location>
        <begin position="462"/>
        <end position="677"/>
    </location>
</feature>
<dbReference type="GO" id="GO:0030686">
    <property type="term" value="C:90S preribosome"/>
    <property type="evidence" value="ECO:0007669"/>
    <property type="project" value="TreeGrafter"/>
</dbReference>
<dbReference type="PANTHER" id="PTHR23325">
    <property type="entry name" value="SERUM RESPONSE FACTOR-BINDING"/>
    <property type="match status" value="1"/>
</dbReference>
<dbReference type="InterPro" id="IPR037393">
    <property type="entry name" value="Bud22/SRFB1"/>
</dbReference>
<sequence length="677" mass="73693">MVEIRKKEGKYEYVRKHKPSYWSSLGDKIGGLFKEKPVPPPPTSDSNRALGGAEEADRITHQVVVLSKGAGRNPAGVDAGEVHLDKVAGQAEDPRDQPRNKADRHRPRLFNRKAVSTPQAITPTPLEVLVNNPEAASTTQAGTPTHKGAHSEAQIPLPPPLHKHMYPAAETPNPKPRASIRNPLNTVFAAPDTISRLTNSKYKCDGVKVHTRDGDARTVGKFAGFRRATSDFTKFHAAAQDAIAPAPYTEMLKRKHPEHSPSPTDDSAAADRALKRQRKLCSQRIEAAQKALVPALRLGAGLERQKYSRRKKAAKEKKDDKATARLEAEYVVLKSLDLTKAAEQHVRRTIAKVKSIKDHEALPRSTKDIDKGEKDAVTLNVTARLYKANGVRDAVDKLIDDLKEILGNGGALPKVDKEQNKDQGPRQKKARPAAAEEDVLAIAAISDDDNEAFAAFDARIAAPSSAEEDSDDSLLEGQRPPSIGDSESDNETDADGDLEDESDSAAALEFHEFTQSSSIAQDSESDSDSDGVQIPKLKPRISSTQLEKASKSTFLPSLSHMTYYSGSDSEASDLDEPVAPKKNRRGQRARQQIWEAKYGDKAKHVQNDDKNKGDSRGGKGASTGRGPERTGENAMPLGLKKTKRDDTGSLHPSWLAAKAAKEKSLSMKPQGTKVVFD</sequence>
<feature type="region of interest" description="Disordered" evidence="2">
    <location>
        <begin position="32"/>
        <end position="182"/>
    </location>
</feature>
<dbReference type="OrthoDB" id="3364872at2759"/>
<feature type="compositionally biased region" description="Acidic residues" evidence="2">
    <location>
        <begin position="486"/>
        <end position="503"/>
    </location>
</feature>
<proteinExistence type="predicted"/>
<feature type="compositionally biased region" description="Polar residues" evidence="2">
    <location>
        <begin position="134"/>
        <end position="143"/>
    </location>
</feature>
<feature type="domain" description="Bud22" evidence="3">
    <location>
        <begin position="286"/>
        <end position="677"/>
    </location>
</feature>
<feature type="compositionally biased region" description="Basic and acidic residues" evidence="2">
    <location>
        <begin position="80"/>
        <end position="101"/>
    </location>
</feature>
<feature type="compositionally biased region" description="Basic residues" evidence="2">
    <location>
        <begin position="102"/>
        <end position="111"/>
    </location>
</feature>
<evidence type="ECO:0000256" key="2">
    <source>
        <dbReference type="SAM" id="MobiDB-lite"/>
    </source>
</evidence>
<keyword evidence="1" id="KW-0175">Coiled coil</keyword>
<dbReference type="PANTHER" id="PTHR23325:SF1">
    <property type="entry name" value="SERUM RESPONSE FACTOR-BINDING PROTEIN 1"/>
    <property type="match status" value="1"/>
</dbReference>
<feature type="region of interest" description="Disordered" evidence="2">
    <location>
        <begin position="253"/>
        <end position="275"/>
    </location>
</feature>
<comment type="caution">
    <text evidence="4">The sequence shown here is derived from an EMBL/GenBank/DDBJ whole genome shotgun (WGS) entry which is preliminary data.</text>
</comment>
<reference evidence="4 5" key="1">
    <citation type="submission" date="2020-01" db="EMBL/GenBank/DDBJ databases">
        <authorList>
            <consortium name="DOE Joint Genome Institute"/>
            <person name="Haridas S."/>
            <person name="Albert R."/>
            <person name="Binder M."/>
            <person name="Bloem J."/>
            <person name="Labutti K."/>
            <person name="Salamov A."/>
            <person name="Andreopoulos B."/>
            <person name="Baker S.E."/>
            <person name="Barry K."/>
            <person name="Bills G."/>
            <person name="Bluhm B.H."/>
            <person name="Cannon C."/>
            <person name="Castanera R."/>
            <person name="Culley D.E."/>
            <person name="Daum C."/>
            <person name="Ezra D."/>
            <person name="Gonzalez J.B."/>
            <person name="Henrissat B."/>
            <person name="Kuo A."/>
            <person name="Liang C."/>
            <person name="Lipzen A."/>
            <person name="Lutzoni F."/>
            <person name="Magnuson J."/>
            <person name="Mondo S."/>
            <person name="Nolan M."/>
            <person name="Ohm R."/>
            <person name="Pangilinan J."/>
            <person name="Park H.-J.H."/>
            <person name="Ramirez L."/>
            <person name="Alfaro M."/>
            <person name="Sun H."/>
            <person name="Tritt A."/>
            <person name="Yoshinaga Y."/>
            <person name="Zwiers L.-H.L."/>
            <person name="Turgeon B.G."/>
            <person name="Goodwin S.B."/>
            <person name="Spatafora J.W."/>
            <person name="Crous P.W."/>
            <person name="Grigoriev I.V."/>
        </authorList>
    </citation>
    <scope>NUCLEOTIDE SEQUENCE [LARGE SCALE GENOMIC DNA]</scope>
    <source>
        <strain evidence="4 5">CBS 611.86</strain>
    </source>
</reference>
<evidence type="ECO:0000313" key="5">
    <source>
        <dbReference type="Proteomes" id="UP000481861"/>
    </source>
</evidence>
<dbReference type="AlphaFoldDB" id="A0A7C8M4I8"/>
<protein>
    <submittedName>
        <fullName evidence="4">BUD22-domain-containing protein</fullName>
    </submittedName>
</protein>
<gene>
    <name evidence="4" type="ORF">BDV95DRAFT_608123</name>
</gene>
<accession>A0A7C8M4I8</accession>
<feature type="region of interest" description="Disordered" evidence="2">
    <location>
        <begin position="409"/>
        <end position="435"/>
    </location>
</feature>
<dbReference type="Proteomes" id="UP000481861">
    <property type="component" value="Unassembled WGS sequence"/>
</dbReference>
<dbReference type="GO" id="GO:0030490">
    <property type="term" value="P:maturation of SSU-rRNA"/>
    <property type="evidence" value="ECO:0007669"/>
    <property type="project" value="TreeGrafter"/>
</dbReference>
<evidence type="ECO:0000259" key="3">
    <source>
        <dbReference type="Pfam" id="PF09073"/>
    </source>
</evidence>
<evidence type="ECO:0000313" key="4">
    <source>
        <dbReference type="EMBL" id="KAF2870100.1"/>
    </source>
</evidence>
<feature type="compositionally biased region" description="Basic and acidic residues" evidence="2">
    <location>
        <begin position="414"/>
        <end position="425"/>
    </location>
</feature>